<dbReference type="Proteomes" id="UP001160130">
    <property type="component" value="Unassembled WGS sequence"/>
</dbReference>
<evidence type="ECO:0000256" key="1">
    <source>
        <dbReference type="ARBA" id="ARBA00010088"/>
    </source>
</evidence>
<evidence type="ECO:0000259" key="4">
    <source>
        <dbReference type="Pfam" id="PF00561"/>
    </source>
</evidence>
<feature type="domain" description="AB hydrolase-1" evidence="4">
    <location>
        <begin position="123"/>
        <end position="511"/>
    </location>
</feature>
<gene>
    <name evidence="5" type="ORF">M2272_001632</name>
</gene>
<dbReference type="PANTHER" id="PTHR43248">
    <property type="entry name" value="2-SUCCINYL-6-HYDROXY-2,4-CYCLOHEXADIENE-1-CARBOXYLATE SYNTHASE"/>
    <property type="match status" value="1"/>
</dbReference>
<dbReference type="InterPro" id="IPR051601">
    <property type="entry name" value="Serine_prot/Carboxylest_S33"/>
</dbReference>
<protein>
    <submittedName>
        <fullName evidence="5">Pimeloyl-ACP methyl ester carboxylesterase</fullName>
    </submittedName>
</protein>
<evidence type="ECO:0000313" key="5">
    <source>
        <dbReference type="EMBL" id="MDH6195003.1"/>
    </source>
</evidence>
<sequence length="534" mass="56412">MISGRSLLGLSGRPEGSGREIMSAVRWVGWMLWTRGTTRALAATLLGTSAVICPVVGPAAHAWAESGPEWGSCAPWVQDPAAIPTAQCRTVSVPVDWNSADPQGAQAQLAVIRIPASGNRIGTLFVNPGGPGASAVNTVAGMAAALTGSPLTDHFDLVGFDPRGVGHSTPQLRCRTDAEIDAYRREPLADYSPAGVAHIEDLYRQFAQQCLDRMGAPFLANIGTASSVRDMDAVRAALGEEQINYLGFSYGTQLGAAYAEQFGDRVRTMVLDGAIDPSLDPITKNVRQLAGFQQAFEKYAADCAQSSDCPLGTDPAQFVGRYHQMVDPLVTTPAATTDSRGLGYADAITGTGNAMYSARLWPFLTSGLLGLTRGTNPGDLLLLADDYWHRDDSGHYQNMQDAFTAIRCVDSSFPTDPAAWADADRQNRAAAPFLAYGEFTGYAPRDICALWPVPATSAPHAVTGPGPGKVVVVSTTGDPATPYQAGVDLARQMDAALISFRGSQHTVVFNGDACVDTATLSFFITQSSPGDLSC</sequence>
<evidence type="ECO:0000256" key="3">
    <source>
        <dbReference type="ARBA" id="ARBA00022801"/>
    </source>
</evidence>
<dbReference type="Pfam" id="PF00561">
    <property type="entry name" value="Abhydrolase_1"/>
    <property type="match status" value="1"/>
</dbReference>
<keyword evidence="3" id="KW-0378">Hydrolase</keyword>
<dbReference type="InterPro" id="IPR029058">
    <property type="entry name" value="AB_hydrolase_fold"/>
</dbReference>
<evidence type="ECO:0000256" key="2">
    <source>
        <dbReference type="ARBA" id="ARBA00022729"/>
    </source>
</evidence>
<dbReference type="SUPFAM" id="SSF53474">
    <property type="entry name" value="alpha/beta-Hydrolases"/>
    <property type="match status" value="1"/>
</dbReference>
<dbReference type="PANTHER" id="PTHR43248:SF29">
    <property type="entry name" value="TRIPEPTIDYL AMINOPEPTIDASE"/>
    <property type="match status" value="1"/>
</dbReference>
<organism evidence="5 6">
    <name type="scientific">Mycolicibacterium frederiksbergense</name>
    <dbReference type="NCBI Taxonomy" id="117567"/>
    <lineage>
        <taxon>Bacteria</taxon>
        <taxon>Bacillati</taxon>
        <taxon>Actinomycetota</taxon>
        <taxon>Actinomycetes</taxon>
        <taxon>Mycobacteriales</taxon>
        <taxon>Mycobacteriaceae</taxon>
        <taxon>Mycolicibacterium</taxon>
    </lineage>
</organism>
<dbReference type="InterPro" id="IPR000073">
    <property type="entry name" value="AB_hydrolase_1"/>
</dbReference>
<accession>A0ABT6KWK0</accession>
<dbReference type="Gene3D" id="3.40.50.1820">
    <property type="entry name" value="alpha/beta hydrolase"/>
    <property type="match status" value="1"/>
</dbReference>
<proteinExistence type="inferred from homology"/>
<keyword evidence="2" id="KW-0732">Signal</keyword>
<comment type="similarity">
    <text evidence="1">Belongs to the peptidase S33 family.</text>
</comment>
<name>A0ABT6KWK0_9MYCO</name>
<reference evidence="5 6" key="1">
    <citation type="submission" date="2023-04" db="EMBL/GenBank/DDBJ databases">
        <title>Forest soil microbial communities from Buena Vista Peninsula, Colon Province, Panama.</title>
        <authorList>
            <person name="Bouskill N."/>
        </authorList>
    </citation>
    <scope>NUCLEOTIDE SEQUENCE [LARGE SCALE GENOMIC DNA]</scope>
    <source>
        <strain evidence="5 6">AC80</strain>
    </source>
</reference>
<comment type="caution">
    <text evidence="5">The sequence shown here is derived from an EMBL/GenBank/DDBJ whole genome shotgun (WGS) entry which is preliminary data.</text>
</comment>
<keyword evidence="6" id="KW-1185">Reference proteome</keyword>
<dbReference type="EMBL" id="JARXVE010000002">
    <property type="protein sequence ID" value="MDH6195003.1"/>
    <property type="molecule type" value="Genomic_DNA"/>
</dbReference>
<evidence type="ECO:0000313" key="6">
    <source>
        <dbReference type="Proteomes" id="UP001160130"/>
    </source>
</evidence>